<dbReference type="CDD" id="cd10448">
    <property type="entry name" value="GIY-YIG_unchar_3"/>
    <property type="match status" value="1"/>
</dbReference>
<dbReference type="PANTHER" id="PTHR34477:SF5">
    <property type="entry name" value="BSL5627 PROTEIN"/>
    <property type="match status" value="1"/>
</dbReference>
<dbReference type="Pfam" id="PF01541">
    <property type="entry name" value="GIY-YIG"/>
    <property type="match status" value="1"/>
</dbReference>
<organism evidence="3 4">
    <name type="scientific">Candidatus Gottesmanbacteria bacterium GW2011_GWA1_34_13</name>
    <dbReference type="NCBI Taxonomy" id="1618434"/>
    <lineage>
        <taxon>Bacteria</taxon>
        <taxon>Candidatus Gottesmaniibacteriota</taxon>
    </lineage>
</organism>
<proteinExistence type="inferred from homology"/>
<comment type="similarity">
    <text evidence="1">Belongs to the UPF0213 family.</text>
</comment>
<gene>
    <name evidence="3" type="ORF">UR52_C0017G0015</name>
</gene>
<dbReference type="EMBL" id="LBPN01000017">
    <property type="protein sequence ID" value="KKP58699.1"/>
    <property type="molecule type" value="Genomic_DNA"/>
</dbReference>
<dbReference type="PATRIC" id="fig|1618434.3.peg.485"/>
<dbReference type="Proteomes" id="UP000034176">
    <property type="component" value="Unassembled WGS sequence"/>
</dbReference>
<dbReference type="InterPro" id="IPR050190">
    <property type="entry name" value="UPF0213_domain"/>
</dbReference>
<feature type="domain" description="GIY-YIG" evidence="2">
    <location>
        <begin position="4"/>
        <end position="80"/>
    </location>
</feature>
<dbReference type="SMART" id="SM00465">
    <property type="entry name" value="GIYc"/>
    <property type="match status" value="1"/>
</dbReference>
<evidence type="ECO:0000313" key="4">
    <source>
        <dbReference type="Proteomes" id="UP000034176"/>
    </source>
</evidence>
<dbReference type="Gene3D" id="3.40.1440.10">
    <property type="entry name" value="GIY-YIG endonuclease"/>
    <property type="match status" value="1"/>
</dbReference>
<comment type="caution">
    <text evidence="3">The sequence shown here is derived from an EMBL/GenBank/DDBJ whole genome shotgun (WGS) entry which is preliminary data.</text>
</comment>
<dbReference type="InterPro" id="IPR035901">
    <property type="entry name" value="GIY-YIG_endonuc_sf"/>
</dbReference>
<protein>
    <submittedName>
        <fullName evidence="3">Excinuclease ABC subunit C</fullName>
    </submittedName>
</protein>
<dbReference type="PANTHER" id="PTHR34477">
    <property type="entry name" value="UPF0213 PROTEIN YHBQ"/>
    <property type="match status" value="1"/>
</dbReference>
<sequence>MSRFSYYVYIITNKLRTVFYIGITNNLDRRIYEHKHDSIEGFSKQYKLHNLVYFEEYPSVTDAITREKQLKGWHREWKINLIKTINPSLKDLTIE</sequence>
<accession>A0A0G0APK9</accession>
<dbReference type="AlphaFoldDB" id="A0A0G0APK9"/>
<reference evidence="3 4" key="1">
    <citation type="journal article" date="2015" name="Nature">
        <title>rRNA introns, odd ribosomes, and small enigmatic genomes across a large radiation of phyla.</title>
        <authorList>
            <person name="Brown C.T."/>
            <person name="Hug L.A."/>
            <person name="Thomas B.C."/>
            <person name="Sharon I."/>
            <person name="Castelle C.J."/>
            <person name="Singh A."/>
            <person name="Wilkins M.J."/>
            <person name="Williams K.H."/>
            <person name="Banfield J.F."/>
        </authorList>
    </citation>
    <scope>NUCLEOTIDE SEQUENCE [LARGE SCALE GENOMIC DNA]</scope>
</reference>
<dbReference type="InterPro" id="IPR000305">
    <property type="entry name" value="GIY-YIG_endonuc"/>
</dbReference>
<dbReference type="SUPFAM" id="SSF82771">
    <property type="entry name" value="GIY-YIG endonuclease"/>
    <property type="match status" value="1"/>
</dbReference>
<evidence type="ECO:0000256" key="1">
    <source>
        <dbReference type="ARBA" id="ARBA00007435"/>
    </source>
</evidence>
<name>A0A0G0APK9_9BACT</name>
<dbReference type="PROSITE" id="PS50164">
    <property type="entry name" value="GIY_YIG"/>
    <property type="match status" value="1"/>
</dbReference>
<evidence type="ECO:0000313" key="3">
    <source>
        <dbReference type="EMBL" id="KKP58699.1"/>
    </source>
</evidence>
<evidence type="ECO:0000259" key="2">
    <source>
        <dbReference type="PROSITE" id="PS50164"/>
    </source>
</evidence>